<dbReference type="KEGG" id="elq:Ga0102493_113014"/>
<protein>
    <submittedName>
        <fullName evidence="1">Uncharacterized protein</fullName>
    </submittedName>
</protein>
<reference evidence="1 2" key="1">
    <citation type="submission" date="2014-04" db="EMBL/GenBank/DDBJ databases">
        <title>A comprehensive comparison of genomes of Erythrobacter spp. Strains.</title>
        <authorList>
            <person name="Zheng Q."/>
        </authorList>
    </citation>
    <scope>NUCLEOTIDE SEQUENCE [LARGE SCALE GENOMIC DNA]</scope>
    <source>
        <strain evidence="1 2">DSM 8509</strain>
    </source>
</reference>
<gene>
    <name evidence="1" type="ORF">EH32_05225</name>
</gene>
<dbReference type="AlphaFoldDB" id="A0A074MU18"/>
<dbReference type="Proteomes" id="UP000027866">
    <property type="component" value="Unassembled WGS sequence"/>
</dbReference>
<organism evidence="1 2">
    <name type="scientific">Erythrobacter litoralis</name>
    <dbReference type="NCBI Taxonomy" id="39960"/>
    <lineage>
        <taxon>Bacteria</taxon>
        <taxon>Pseudomonadati</taxon>
        <taxon>Pseudomonadota</taxon>
        <taxon>Alphaproteobacteria</taxon>
        <taxon>Sphingomonadales</taxon>
        <taxon>Erythrobacteraceae</taxon>
        <taxon>Erythrobacter/Porphyrobacter group</taxon>
        <taxon>Erythrobacter</taxon>
    </lineage>
</organism>
<dbReference type="PATRIC" id="fig|39960.10.peg.2106"/>
<evidence type="ECO:0000313" key="2">
    <source>
        <dbReference type="Proteomes" id="UP000027866"/>
    </source>
</evidence>
<name>A0A074MU18_9SPHN</name>
<proteinExistence type="predicted"/>
<keyword evidence="2" id="KW-1185">Reference proteome</keyword>
<dbReference type="RefSeq" id="WP_034900730.1">
    <property type="nucleotide sequence ID" value="NZ_CP017057.1"/>
</dbReference>
<comment type="caution">
    <text evidence="1">The sequence shown here is derived from an EMBL/GenBank/DDBJ whole genome shotgun (WGS) entry which is preliminary data.</text>
</comment>
<dbReference type="EMBL" id="JMIX01000003">
    <property type="protein sequence ID" value="KEO98516.1"/>
    <property type="molecule type" value="Genomic_DNA"/>
</dbReference>
<sequence length="93" mass="10165">MKDPRDFNTPDTQILGPEHVDNLARAVLSLTREVAVLTDRVMVIETLLEREGVVTIEAIDTFEPDAAFQKRIDAAMATITAGVITALQGADRD</sequence>
<dbReference type="OrthoDB" id="7189176at2"/>
<accession>A0A074MU18</accession>
<evidence type="ECO:0000313" key="1">
    <source>
        <dbReference type="EMBL" id="KEO98516.1"/>
    </source>
</evidence>